<gene>
    <name evidence="1" type="ORF">TSPGSL018_31490</name>
</gene>
<name>A0A061RP93_9CHLO</name>
<feature type="non-terminal residue" evidence="1">
    <location>
        <position position="118"/>
    </location>
</feature>
<reference evidence="1" key="1">
    <citation type="submission" date="2014-05" db="EMBL/GenBank/DDBJ databases">
        <title>The transcriptome of the halophilic microalga Tetraselmis sp. GSL018 isolated from the Great Salt Lake, Utah.</title>
        <authorList>
            <person name="Jinkerson R.E."/>
            <person name="D'Adamo S."/>
            <person name="Posewitz M.C."/>
        </authorList>
    </citation>
    <scope>NUCLEOTIDE SEQUENCE</scope>
    <source>
        <strain evidence="1">GSL018</strain>
    </source>
</reference>
<dbReference type="AlphaFoldDB" id="A0A061RP93"/>
<evidence type="ECO:0000313" key="1">
    <source>
        <dbReference type="EMBL" id="JAC72376.1"/>
    </source>
</evidence>
<sequence>MIGLRPLRQCYWQPRQAPTTSEAAPLKWRAPSRFRGAFLKSQATRNCLFVYASIDRSATNSSIGGAKDSAMSMSRKKLLEMFVGTATLSNAGFAHSLQLTAPRSSGVGAVEPQQTDAI</sequence>
<proteinExistence type="predicted"/>
<accession>A0A061RP93</accession>
<dbReference type="EMBL" id="GBEZ01013627">
    <property type="protein sequence ID" value="JAC72376.1"/>
    <property type="molecule type" value="Transcribed_RNA"/>
</dbReference>
<organism evidence="1">
    <name type="scientific">Tetraselmis sp. GSL018</name>
    <dbReference type="NCBI Taxonomy" id="582737"/>
    <lineage>
        <taxon>Eukaryota</taxon>
        <taxon>Viridiplantae</taxon>
        <taxon>Chlorophyta</taxon>
        <taxon>core chlorophytes</taxon>
        <taxon>Chlorodendrophyceae</taxon>
        <taxon>Chlorodendrales</taxon>
        <taxon>Chlorodendraceae</taxon>
        <taxon>Tetraselmis</taxon>
    </lineage>
</organism>
<protein>
    <submittedName>
        <fullName evidence="1">Uncharacterized protein</fullName>
    </submittedName>
</protein>